<name>A0A4R0P5Z4_9HYPH</name>
<organism evidence="2 3">
    <name type="scientific">Oricola cellulosilytica</name>
    <dbReference type="NCBI Taxonomy" id="1429082"/>
    <lineage>
        <taxon>Bacteria</taxon>
        <taxon>Pseudomonadati</taxon>
        <taxon>Pseudomonadota</taxon>
        <taxon>Alphaproteobacteria</taxon>
        <taxon>Hyphomicrobiales</taxon>
        <taxon>Ahrensiaceae</taxon>
        <taxon>Oricola</taxon>
    </lineage>
</organism>
<accession>A0A4R0P5Z4</accession>
<dbReference type="PANTHER" id="PTHR33973:SF4">
    <property type="entry name" value="OS07G0153300 PROTEIN"/>
    <property type="match status" value="1"/>
</dbReference>
<dbReference type="InterPro" id="IPR010775">
    <property type="entry name" value="DUF1365"/>
</dbReference>
<keyword evidence="3" id="KW-1185">Reference proteome</keyword>
<dbReference type="Proteomes" id="UP000291301">
    <property type="component" value="Unassembled WGS sequence"/>
</dbReference>
<feature type="region of interest" description="Disordered" evidence="1">
    <location>
        <begin position="259"/>
        <end position="279"/>
    </location>
</feature>
<dbReference type="EMBL" id="SJST01000007">
    <property type="protein sequence ID" value="TCD12333.1"/>
    <property type="molecule type" value="Genomic_DNA"/>
</dbReference>
<dbReference type="AlphaFoldDB" id="A0A4R0P5Z4"/>
<evidence type="ECO:0000313" key="2">
    <source>
        <dbReference type="EMBL" id="TCD12333.1"/>
    </source>
</evidence>
<evidence type="ECO:0000256" key="1">
    <source>
        <dbReference type="SAM" id="MobiDB-lite"/>
    </source>
</evidence>
<reference evidence="2 3" key="1">
    <citation type="journal article" date="2015" name="Antonie Van Leeuwenhoek">
        <title>Oricola cellulosilytica gen. nov., sp. nov., a cellulose-degrading bacterium of the family Phyllobacteriaceae isolated from surface seashore water, and emended descriptions of Mesorhizobium loti and Phyllobacterium myrsinacearum.</title>
        <authorList>
            <person name="Hameed A."/>
            <person name="Shahina M."/>
            <person name="Lai W.A."/>
            <person name="Lin S.Y."/>
            <person name="Young L.S."/>
            <person name="Liu Y.C."/>
            <person name="Hsu Y.H."/>
            <person name="Young C.C."/>
        </authorList>
    </citation>
    <scope>NUCLEOTIDE SEQUENCE [LARGE SCALE GENOMIC DNA]</scope>
    <source>
        <strain evidence="2 3">KCTC 52183</strain>
    </source>
</reference>
<dbReference type="Pfam" id="PF07103">
    <property type="entry name" value="DUF1365"/>
    <property type="match status" value="1"/>
</dbReference>
<dbReference type="RefSeq" id="WP_131570433.1">
    <property type="nucleotide sequence ID" value="NZ_JAINFK010000005.1"/>
</dbReference>
<proteinExistence type="predicted"/>
<dbReference type="OrthoDB" id="9778801at2"/>
<comment type="caution">
    <text evidence="2">The sequence shown here is derived from an EMBL/GenBank/DDBJ whole genome shotgun (WGS) entry which is preliminary data.</text>
</comment>
<protein>
    <submittedName>
        <fullName evidence="2">DUF1365 domain-containing protein</fullName>
    </submittedName>
</protein>
<evidence type="ECO:0000313" key="3">
    <source>
        <dbReference type="Proteomes" id="UP000291301"/>
    </source>
</evidence>
<sequence>MMETDHAAFFPPVPEAARLYPGKVMHARLMPFGHRFTYRVFSLLIDLDRLSEAEGMSRLFSVNRRNFVSFHERDHLDEKANRDGLRSYVDRLLGNAGANPAGRIQLLCYPRIFGYVFNPLSVYYCYGGDGTLSALIYEVRNTFRERHTYVCPIEPGEITASGLRQERTKIFYVSPFIDLGTRYLFRMTPPGDTVRLRILETEGGKPLLSATFSGEAEDLTTANLCRQLIRLPFMTMKILLGIHWEALKLWIKGAKFHSRGTPPAPVSYRDAGHGLDPAE</sequence>
<dbReference type="PANTHER" id="PTHR33973">
    <property type="entry name" value="OS07G0153300 PROTEIN"/>
    <property type="match status" value="1"/>
</dbReference>
<gene>
    <name evidence="2" type="ORF">E0D97_15045</name>
</gene>